<dbReference type="KEGG" id="dai:Desaci_0239"/>
<dbReference type="AlphaFoldDB" id="I4D0I9"/>
<evidence type="ECO:0000313" key="2">
    <source>
        <dbReference type="EMBL" id="AFM39313.1"/>
    </source>
</evidence>
<sequence length="201" mass="22230">MFLRAISLASSLRNRLGKTQDSILTGLLGGFIGTVFMDLSNELIFRAGKTEGRYATTAGQMFVSPLRTKQKKNFVLGEILHLATGSIFGLPLMFILKKTGKDHSVAKGLVTSILSWGVLYTGGQKIGLYKKNRLTKSHYSAMFNNVIYGVTAAKTMITIADPAIFENRKQKNSNTFNSKGEYNYLIGTNMNTDQETPTYLH</sequence>
<feature type="transmembrane region" description="Helical" evidence="1">
    <location>
        <begin position="22"/>
        <end position="39"/>
    </location>
</feature>
<dbReference type="Proteomes" id="UP000002892">
    <property type="component" value="Chromosome"/>
</dbReference>
<accession>I4D0I9</accession>
<keyword evidence="3" id="KW-1185">Reference proteome</keyword>
<evidence type="ECO:0000313" key="3">
    <source>
        <dbReference type="Proteomes" id="UP000002892"/>
    </source>
</evidence>
<feature type="transmembrane region" description="Helical" evidence="1">
    <location>
        <begin position="74"/>
        <end position="96"/>
    </location>
</feature>
<keyword evidence="1" id="KW-0812">Transmembrane</keyword>
<dbReference type="OrthoDB" id="1798220at2"/>
<dbReference type="eggNOG" id="ENOG502ZXY8">
    <property type="taxonomic scope" value="Bacteria"/>
</dbReference>
<dbReference type="RefSeq" id="WP_014825328.1">
    <property type="nucleotide sequence ID" value="NC_018068.1"/>
</dbReference>
<gene>
    <name evidence="2" type="ordered locus">Desaci_0239</name>
</gene>
<dbReference type="HOGENOM" id="CLU_117548_0_0_9"/>
<evidence type="ECO:0000256" key="1">
    <source>
        <dbReference type="SAM" id="Phobius"/>
    </source>
</evidence>
<feature type="transmembrane region" description="Helical" evidence="1">
    <location>
        <begin position="108"/>
        <end position="128"/>
    </location>
</feature>
<keyword evidence="1" id="KW-1133">Transmembrane helix</keyword>
<reference evidence="2 3" key="1">
    <citation type="journal article" date="2012" name="J. Bacteriol.">
        <title>Complete genome sequences of Desulfosporosinus orientis DSM765T, Desulfosporosinus youngiae DSM17734T, Desulfosporosinus meridiei DSM13257T, and Desulfosporosinus acidiphilus DSM22704T.</title>
        <authorList>
            <person name="Pester M."/>
            <person name="Brambilla E."/>
            <person name="Alazard D."/>
            <person name="Rattei T."/>
            <person name="Weinmaier T."/>
            <person name="Han J."/>
            <person name="Lucas S."/>
            <person name="Lapidus A."/>
            <person name="Cheng J.F."/>
            <person name="Goodwin L."/>
            <person name="Pitluck S."/>
            <person name="Peters L."/>
            <person name="Ovchinnikova G."/>
            <person name="Teshima H."/>
            <person name="Detter J.C."/>
            <person name="Han C.S."/>
            <person name="Tapia R."/>
            <person name="Land M.L."/>
            <person name="Hauser L."/>
            <person name="Kyrpides N.C."/>
            <person name="Ivanova N.N."/>
            <person name="Pagani I."/>
            <person name="Huntmann M."/>
            <person name="Wei C.L."/>
            <person name="Davenport K.W."/>
            <person name="Daligault H."/>
            <person name="Chain P.S."/>
            <person name="Chen A."/>
            <person name="Mavromatis K."/>
            <person name="Markowitz V."/>
            <person name="Szeto E."/>
            <person name="Mikhailova N."/>
            <person name="Pati A."/>
            <person name="Wagner M."/>
            <person name="Woyke T."/>
            <person name="Ollivier B."/>
            <person name="Klenk H.P."/>
            <person name="Spring S."/>
            <person name="Loy A."/>
        </authorList>
    </citation>
    <scope>NUCLEOTIDE SEQUENCE [LARGE SCALE GENOMIC DNA]</scope>
    <source>
        <strain evidence="3">DSM 22704 / JCM 16185 / SJ4</strain>
    </source>
</reference>
<name>I4D0I9_DESAJ</name>
<dbReference type="EMBL" id="CP003639">
    <property type="protein sequence ID" value="AFM39313.1"/>
    <property type="molecule type" value="Genomic_DNA"/>
</dbReference>
<keyword evidence="1" id="KW-0472">Membrane</keyword>
<protein>
    <submittedName>
        <fullName evidence="2">Uncharacterized protein</fullName>
    </submittedName>
</protein>
<proteinExistence type="predicted"/>
<organism evidence="2 3">
    <name type="scientific">Desulfosporosinus acidiphilus (strain DSM 22704 / JCM 16185 / SJ4)</name>
    <dbReference type="NCBI Taxonomy" id="646529"/>
    <lineage>
        <taxon>Bacteria</taxon>
        <taxon>Bacillati</taxon>
        <taxon>Bacillota</taxon>
        <taxon>Clostridia</taxon>
        <taxon>Eubacteriales</taxon>
        <taxon>Desulfitobacteriaceae</taxon>
        <taxon>Desulfosporosinus</taxon>
    </lineage>
</organism>